<accession>A0ACB7GGQ4</accession>
<gene>
    <name evidence="1" type="ORF">MANES_14G094601v8</name>
</gene>
<evidence type="ECO:0000313" key="2">
    <source>
        <dbReference type="Proteomes" id="UP000091857"/>
    </source>
</evidence>
<proteinExistence type="predicted"/>
<comment type="caution">
    <text evidence="1">The sequence shown here is derived from an EMBL/GenBank/DDBJ whole genome shotgun (WGS) entry which is preliminary data.</text>
</comment>
<organism evidence="1 2">
    <name type="scientific">Manihot esculenta</name>
    <name type="common">Cassava</name>
    <name type="synonym">Jatropha manihot</name>
    <dbReference type="NCBI Taxonomy" id="3983"/>
    <lineage>
        <taxon>Eukaryota</taxon>
        <taxon>Viridiplantae</taxon>
        <taxon>Streptophyta</taxon>
        <taxon>Embryophyta</taxon>
        <taxon>Tracheophyta</taxon>
        <taxon>Spermatophyta</taxon>
        <taxon>Magnoliopsida</taxon>
        <taxon>eudicotyledons</taxon>
        <taxon>Gunneridae</taxon>
        <taxon>Pentapetalae</taxon>
        <taxon>rosids</taxon>
        <taxon>fabids</taxon>
        <taxon>Malpighiales</taxon>
        <taxon>Euphorbiaceae</taxon>
        <taxon>Crotonoideae</taxon>
        <taxon>Manihoteae</taxon>
        <taxon>Manihot</taxon>
    </lineage>
</organism>
<protein>
    <submittedName>
        <fullName evidence="1">Uncharacterized protein</fullName>
    </submittedName>
</protein>
<name>A0ACB7GGQ4_MANES</name>
<dbReference type="Proteomes" id="UP000091857">
    <property type="component" value="Chromosome 14"/>
</dbReference>
<sequence length="71" mass="8422">MRLIWQVIFQSSTRGSPMVTECCLIIFARVGHKLKNAIRAVLDRERETVQFVKLFFSLNYPYIDFDYYILG</sequence>
<reference evidence="2" key="1">
    <citation type="journal article" date="2016" name="Nat. Biotechnol.">
        <title>Sequencing wild and cultivated cassava and related species reveals extensive interspecific hybridization and genetic diversity.</title>
        <authorList>
            <person name="Bredeson J.V."/>
            <person name="Lyons J.B."/>
            <person name="Prochnik S.E."/>
            <person name="Wu G.A."/>
            <person name="Ha C.M."/>
            <person name="Edsinger-Gonzales E."/>
            <person name="Grimwood J."/>
            <person name="Schmutz J."/>
            <person name="Rabbi I.Y."/>
            <person name="Egesi C."/>
            <person name="Nauluvula P."/>
            <person name="Lebot V."/>
            <person name="Ndunguru J."/>
            <person name="Mkamilo G."/>
            <person name="Bart R.S."/>
            <person name="Setter T.L."/>
            <person name="Gleadow R.M."/>
            <person name="Kulakow P."/>
            <person name="Ferguson M.E."/>
            <person name="Rounsley S."/>
            <person name="Rokhsar D.S."/>
        </authorList>
    </citation>
    <scope>NUCLEOTIDE SEQUENCE [LARGE SCALE GENOMIC DNA]</scope>
    <source>
        <strain evidence="2">cv. AM560-2</strain>
    </source>
</reference>
<keyword evidence="2" id="KW-1185">Reference proteome</keyword>
<dbReference type="EMBL" id="CM004400">
    <property type="protein sequence ID" value="KAG8639054.1"/>
    <property type="molecule type" value="Genomic_DNA"/>
</dbReference>
<evidence type="ECO:0000313" key="1">
    <source>
        <dbReference type="EMBL" id="KAG8639054.1"/>
    </source>
</evidence>